<feature type="chain" id="PRO_5015932331" evidence="1">
    <location>
        <begin position="24"/>
        <end position="430"/>
    </location>
</feature>
<dbReference type="Proteomes" id="UP000248882">
    <property type="component" value="Unassembled WGS sequence"/>
</dbReference>
<feature type="domain" description="Beta-lactamase-related" evidence="2">
    <location>
        <begin position="49"/>
        <end position="417"/>
    </location>
</feature>
<dbReference type="Pfam" id="PF00144">
    <property type="entry name" value="Beta-lactamase"/>
    <property type="match status" value="1"/>
</dbReference>
<keyword evidence="1" id="KW-0732">Signal</keyword>
<name>A0A2W7QXM7_9BACT</name>
<dbReference type="AlphaFoldDB" id="A0A2W7QXM7"/>
<dbReference type="InterPro" id="IPR001466">
    <property type="entry name" value="Beta-lactam-related"/>
</dbReference>
<dbReference type="SUPFAM" id="SSF56601">
    <property type="entry name" value="beta-lactamase/transpeptidase-like"/>
    <property type="match status" value="1"/>
</dbReference>
<dbReference type="PANTHER" id="PTHR43283">
    <property type="entry name" value="BETA-LACTAMASE-RELATED"/>
    <property type="match status" value="1"/>
</dbReference>
<gene>
    <name evidence="3" type="ORF">LV85_04256</name>
</gene>
<dbReference type="Gene3D" id="3.40.710.10">
    <property type="entry name" value="DD-peptidase/beta-lactamase superfamily"/>
    <property type="match status" value="1"/>
</dbReference>
<evidence type="ECO:0000259" key="2">
    <source>
        <dbReference type="Pfam" id="PF00144"/>
    </source>
</evidence>
<evidence type="ECO:0000256" key="1">
    <source>
        <dbReference type="SAM" id="SignalP"/>
    </source>
</evidence>
<comment type="caution">
    <text evidence="3">The sequence shown here is derived from an EMBL/GenBank/DDBJ whole genome shotgun (WGS) entry which is preliminary data.</text>
</comment>
<dbReference type="EMBL" id="QKZT01000031">
    <property type="protein sequence ID" value="PZX46449.1"/>
    <property type="molecule type" value="Genomic_DNA"/>
</dbReference>
<protein>
    <submittedName>
        <fullName evidence="3">CubicO group peptidase (Beta-lactamase class C family)</fullName>
    </submittedName>
</protein>
<dbReference type="PANTHER" id="PTHR43283:SF3">
    <property type="entry name" value="BETA-LACTAMASE FAMILY PROTEIN (AFU_ORTHOLOGUE AFUA_5G07500)"/>
    <property type="match status" value="1"/>
</dbReference>
<keyword evidence="4" id="KW-1185">Reference proteome</keyword>
<sequence length="430" mass="47251">MKKYLSSTSCFVFTMLLSVNVFAQSPSTVLTAQGKQPLVGVSAERLDRIDQMLDQTVSDNQVPGLVALIVKDGKIVYHEAKGLADVPSGTAMAKDQIFRIASQTKSITSTAVMMLWEEGKFKLDDPISKYIPEFSNPQILTGFRYGDSSYSTKPSPREITIRHLITHTSGIGYGVIDGNEQMKMIYQKAGIVDLFTTEPVKISDNIKKLAKLPLHHEPGTKYTYSEGLDVLGYFIEIISGIPFDQFLQTRIFDPMGMKNTGFYLNDTQGKKLVTIHRKVGGQWESFPVTFYDPDYPKTGAKTFFSGGAGLSSTAEDYAKFLQMYINNGAYNGTRFLSPTTIKAIMSNQVGDLLGNGGKDYGLAFGLVDENGVAQGGIGSLGTFDWGGYFNTQYFADPVTNTIGILMKQTQGGTGDESAWKFRQMVFSAIE</sequence>
<proteinExistence type="predicted"/>
<reference evidence="3 4" key="1">
    <citation type="submission" date="2018-06" db="EMBL/GenBank/DDBJ databases">
        <title>Genomic Encyclopedia of Archaeal and Bacterial Type Strains, Phase II (KMG-II): from individual species to whole genera.</title>
        <authorList>
            <person name="Goeker M."/>
        </authorList>
    </citation>
    <scope>NUCLEOTIDE SEQUENCE [LARGE SCALE GENOMIC DNA]</scope>
    <source>
        <strain evidence="3 4">DSM 19830</strain>
    </source>
</reference>
<feature type="signal peptide" evidence="1">
    <location>
        <begin position="1"/>
        <end position="23"/>
    </location>
</feature>
<dbReference type="InterPro" id="IPR050789">
    <property type="entry name" value="Diverse_Enzym_Activities"/>
</dbReference>
<evidence type="ECO:0000313" key="3">
    <source>
        <dbReference type="EMBL" id="PZX46449.1"/>
    </source>
</evidence>
<organism evidence="3 4">
    <name type="scientific">Algoriphagus chordae</name>
    <dbReference type="NCBI Taxonomy" id="237019"/>
    <lineage>
        <taxon>Bacteria</taxon>
        <taxon>Pseudomonadati</taxon>
        <taxon>Bacteroidota</taxon>
        <taxon>Cytophagia</taxon>
        <taxon>Cytophagales</taxon>
        <taxon>Cyclobacteriaceae</taxon>
        <taxon>Algoriphagus</taxon>
    </lineage>
</organism>
<evidence type="ECO:0000313" key="4">
    <source>
        <dbReference type="Proteomes" id="UP000248882"/>
    </source>
</evidence>
<dbReference type="InterPro" id="IPR012338">
    <property type="entry name" value="Beta-lactam/transpept-like"/>
</dbReference>
<accession>A0A2W7QXM7</accession>
<dbReference type="RefSeq" id="WP_170125636.1">
    <property type="nucleotide sequence ID" value="NZ_QKZT01000031.1"/>
</dbReference>